<dbReference type="GO" id="GO:0003676">
    <property type="term" value="F:nucleic acid binding"/>
    <property type="evidence" value="ECO:0007669"/>
    <property type="project" value="InterPro"/>
</dbReference>
<dbReference type="NCBIfam" id="NF009150">
    <property type="entry name" value="PRK12497.1-3"/>
    <property type="match status" value="1"/>
</dbReference>
<comment type="similarity">
    <text evidence="1 2">Belongs to the UPF0102 family.</text>
</comment>
<dbReference type="SUPFAM" id="SSF52980">
    <property type="entry name" value="Restriction endonuclease-like"/>
    <property type="match status" value="1"/>
</dbReference>
<protein>
    <recommendedName>
        <fullName evidence="2">UPF0102 protein FHG85_01235</fullName>
    </recommendedName>
</protein>
<dbReference type="AlphaFoldDB" id="A0A7D3XMF0"/>
<evidence type="ECO:0000256" key="2">
    <source>
        <dbReference type="HAMAP-Rule" id="MF_00048"/>
    </source>
</evidence>
<dbReference type="InterPro" id="IPR003509">
    <property type="entry name" value="UPF0102_YraN-like"/>
</dbReference>
<dbReference type="InterPro" id="IPR011856">
    <property type="entry name" value="tRNA_endonuc-like_dom_sf"/>
</dbReference>
<evidence type="ECO:0000313" key="3">
    <source>
        <dbReference type="EMBL" id="QKG81190.1"/>
    </source>
</evidence>
<organism evidence="3 4">
    <name type="scientific">Tenuifilum thalassicum</name>
    <dbReference type="NCBI Taxonomy" id="2590900"/>
    <lineage>
        <taxon>Bacteria</taxon>
        <taxon>Pseudomonadati</taxon>
        <taxon>Bacteroidota</taxon>
        <taxon>Bacteroidia</taxon>
        <taxon>Bacteroidales</taxon>
        <taxon>Tenuifilaceae</taxon>
        <taxon>Tenuifilum</taxon>
    </lineage>
</organism>
<dbReference type="KEGG" id="ttz:FHG85_01235"/>
<evidence type="ECO:0000256" key="1">
    <source>
        <dbReference type="ARBA" id="ARBA00006738"/>
    </source>
</evidence>
<dbReference type="NCBIfam" id="TIGR00252">
    <property type="entry name" value="YraN family protein"/>
    <property type="match status" value="1"/>
</dbReference>
<dbReference type="NCBIfam" id="NF009154">
    <property type="entry name" value="PRK12497.3-3"/>
    <property type="match status" value="1"/>
</dbReference>
<dbReference type="EMBL" id="CP041345">
    <property type="protein sequence ID" value="QKG81190.1"/>
    <property type="molecule type" value="Genomic_DNA"/>
</dbReference>
<dbReference type="Gene3D" id="3.40.1350.10">
    <property type="match status" value="1"/>
</dbReference>
<name>A0A7D3XMF0_9BACT</name>
<proteinExistence type="inferred from homology"/>
<sequence>MSQNNEIGTKGEDIAASYLSAKGYKILHRNWRFGHKELDLVAKQNDIIVVVEVKTRSTQYWEEPKESVKRKKQKLIILAADEYMRRYNLNNEVRFDIVSIILKPGTKPQIEHIEDAFYPTL</sequence>
<evidence type="ECO:0000313" key="4">
    <source>
        <dbReference type="Proteomes" id="UP000500961"/>
    </source>
</evidence>
<reference evidence="3 4" key="1">
    <citation type="submission" date="2019-07" db="EMBL/GenBank/DDBJ databases">
        <title>Thalassofilum flectens gen. nov., sp. nov., a novel moderate thermophilic anaerobe from a shallow sea hot spring in Kunashir Island (Russia), representing a new family in the order Bacteroidales, and proposal of Thalassofilacea fam. nov.</title>
        <authorList>
            <person name="Kochetkova T.V."/>
            <person name="Podosokorskaya O.A."/>
            <person name="Novikov A."/>
            <person name="Elcheninov A.G."/>
            <person name="Toshchakov S.V."/>
            <person name="Kublanov I.V."/>
        </authorList>
    </citation>
    <scope>NUCLEOTIDE SEQUENCE [LARGE SCALE GENOMIC DNA]</scope>
    <source>
        <strain evidence="3 4">38-H</strain>
    </source>
</reference>
<dbReference type="CDD" id="cd20736">
    <property type="entry name" value="PoNe_Nuclease"/>
    <property type="match status" value="1"/>
</dbReference>
<dbReference type="PANTHER" id="PTHR34039">
    <property type="entry name" value="UPF0102 PROTEIN YRAN"/>
    <property type="match status" value="1"/>
</dbReference>
<dbReference type="Pfam" id="PF02021">
    <property type="entry name" value="UPF0102"/>
    <property type="match status" value="1"/>
</dbReference>
<gene>
    <name evidence="3" type="ORF">FHG85_01235</name>
</gene>
<keyword evidence="4" id="KW-1185">Reference proteome</keyword>
<dbReference type="InterPro" id="IPR011335">
    <property type="entry name" value="Restrct_endonuc-II-like"/>
</dbReference>
<accession>A0A7D3XMF0</accession>
<dbReference type="PANTHER" id="PTHR34039:SF1">
    <property type="entry name" value="UPF0102 PROTEIN YRAN"/>
    <property type="match status" value="1"/>
</dbReference>
<dbReference type="Proteomes" id="UP000500961">
    <property type="component" value="Chromosome"/>
</dbReference>
<dbReference type="HAMAP" id="MF_00048">
    <property type="entry name" value="UPF0102"/>
    <property type="match status" value="1"/>
</dbReference>